<comment type="subcellular location">
    <subcellularLocation>
        <location evidence="1 10">Cell membrane</location>
        <topology evidence="1 10">Multi-pass membrane protein</topology>
    </subcellularLocation>
</comment>
<dbReference type="EMBL" id="QLTT01000007">
    <property type="protein sequence ID" value="RAS62998.1"/>
    <property type="molecule type" value="Genomic_DNA"/>
</dbReference>
<proteinExistence type="inferred from homology"/>
<evidence type="ECO:0000256" key="1">
    <source>
        <dbReference type="ARBA" id="ARBA00004651"/>
    </source>
</evidence>
<keyword evidence="14" id="KW-1185">Reference proteome</keyword>
<feature type="transmembrane region" description="Helical" evidence="10">
    <location>
        <begin position="54"/>
        <end position="73"/>
    </location>
</feature>
<keyword evidence="10" id="KW-0406">Ion transport</keyword>
<evidence type="ECO:0000256" key="5">
    <source>
        <dbReference type="ARBA" id="ARBA00023136"/>
    </source>
</evidence>
<keyword evidence="6 10" id="KW-0407">Ion channel</keyword>
<keyword evidence="10" id="KW-0813">Transport</keyword>
<keyword evidence="10" id="KW-0479">Metal-binding</keyword>
<keyword evidence="3 10" id="KW-0812">Transmembrane</keyword>
<gene>
    <name evidence="10" type="primary">fluC</name>
    <name evidence="10" type="synonym">crcB</name>
    <name evidence="12" type="ORF">C8D87_107146</name>
    <name evidence="11" type="ORF">C8D88_116207</name>
</gene>
<protein>
    <recommendedName>
        <fullName evidence="10">Fluoride-specific ion channel FluC</fullName>
    </recommendedName>
</protein>
<organism evidence="11 13">
    <name type="scientific">Lentzea atacamensis</name>
    <dbReference type="NCBI Taxonomy" id="531938"/>
    <lineage>
        <taxon>Bacteria</taxon>
        <taxon>Bacillati</taxon>
        <taxon>Actinomycetota</taxon>
        <taxon>Actinomycetes</taxon>
        <taxon>Pseudonocardiales</taxon>
        <taxon>Pseudonocardiaceae</taxon>
        <taxon>Lentzea</taxon>
    </lineage>
</organism>
<keyword evidence="10" id="KW-0915">Sodium</keyword>
<dbReference type="GO" id="GO:0062054">
    <property type="term" value="F:fluoride channel activity"/>
    <property type="evidence" value="ECO:0007669"/>
    <property type="project" value="UniProtKB-UniRule"/>
</dbReference>
<dbReference type="GO" id="GO:0005886">
    <property type="term" value="C:plasma membrane"/>
    <property type="evidence" value="ECO:0007669"/>
    <property type="project" value="UniProtKB-SubCell"/>
</dbReference>
<feature type="binding site" evidence="10">
    <location>
        <position position="94"/>
    </location>
    <ligand>
        <name>Na(+)</name>
        <dbReference type="ChEBI" id="CHEBI:29101"/>
        <note>structural</note>
    </ligand>
</feature>
<dbReference type="Proteomes" id="UP000246005">
    <property type="component" value="Unassembled WGS sequence"/>
</dbReference>
<feature type="transmembrane region" description="Helical" evidence="10">
    <location>
        <begin position="105"/>
        <end position="124"/>
    </location>
</feature>
<evidence type="ECO:0000256" key="9">
    <source>
        <dbReference type="ARBA" id="ARBA00049940"/>
    </source>
</evidence>
<dbReference type="OrthoDB" id="4408652at2"/>
<accession>A0A316HNA6</accession>
<evidence type="ECO:0000256" key="6">
    <source>
        <dbReference type="ARBA" id="ARBA00023303"/>
    </source>
</evidence>
<keyword evidence="2 10" id="KW-1003">Cell membrane</keyword>
<reference evidence="11 13" key="1">
    <citation type="submission" date="2018-05" db="EMBL/GenBank/DDBJ databases">
        <title>Genomic Encyclopedia of Type Strains, Phase IV (KMG-IV): sequencing the most valuable type-strain genomes for metagenomic binning, comparative biology and taxonomic classification.</title>
        <authorList>
            <person name="Goeker M."/>
        </authorList>
    </citation>
    <scope>NUCLEOTIDE SEQUENCE [LARGE SCALE GENOMIC DNA]</scope>
    <source>
        <strain evidence="12 14">DSM 45479</strain>
        <strain evidence="11 13">DSM 45480</strain>
    </source>
</reference>
<feature type="transmembrane region" description="Helical" evidence="10">
    <location>
        <begin position="28"/>
        <end position="48"/>
    </location>
</feature>
<evidence type="ECO:0000256" key="2">
    <source>
        <dbReference type="ARBA" id="ARBA00022475"/>
    </source>
</evidence>
<comment type="function">
    <text evidence="9 10">Fluoride-specific ion channel. Important for reducing fluoride concentration in the cell, thus reducing its toxicity.</text>
</comment>
<dbReference type="AlphaFoldDB" id="A0A316HNA6"/>
<evidence type="ECO:0000313" key="12">
    <source>
        <dbReference type="EMBL" id="RAS62998.1"/>
    </source>
</evidence>
<comment type="caution">
    <text evidence="11">The sequence shown here is derived from an EMBL/GenBank/DDBJ whole genome shotgun (WGS) entry which is preliminary data.</text>
</comment>
<dbReference type="Pfam" id="PF02537">
    <property type="entry name" value="CRCB"/>
    <property type="match status" value="1"/>
</dbReference>
<comment type="activity regulation">
    <text evidence="10">Na(+) is not transported, but it plays an essential structural role and its presence is essential for fluoride channel function.</text>
</comment>
<dbReference type="GO" id="GO:0140114">
    <property type="term" value="P:cellular detoxification of fluoride"/>
    <property type="evidence" value="ECO:0007669"/>
    <property type="project" value="UniProtKB-UniRule"/>
</dbReference>
<comment type="similarity">
    <text evidence="7 10">Belongs to the fluoride channel Fluc/FEX (TC 1.A.43) family.</text>
</comment>
<evidence type="ECO:0000256" key="7">
    <source>
        <dbReference type="ARBA" id="ARBA00035120"/>
    </source>
</evidence>
<dbReference type="InterPro" id="IPR003691">
    <property type="entry name" value="FluC"/>
</dbReference>
<evidence type="ECO:0000256" key="8">
    <source>
        <dbReference type="ARBA" id="ARBA00035585"/>
    </source>
</evidence>
<dbReference type="Proteomes" id="UP000248714">
    <property type="component" value="Unassembled WGS sequence"/>
</dbReference>
<evidence type="ECO:0000313" key="13">
    <source>
        <dbReference type="Proteomes" id="UP000246005"/>
    </source>
</evidence>
<comment type="catalytic activity">
    <reaction evidence="8">
        <text>fluoride(in) = fluoride(out)</text>
        <dbReference type="Rhea" id="RHEA:76159"/>
        <dbReference type="ChEBI" id="CHEBI:17051"/>
    </reaction>
    <physiologicalReaction direction="left-to-right" evidence="8">
        <dbReference type="Rhea" id="RHEA:76160"/>
    </physiologicalReaction>
</comment>
<dbReference type="HAMAP" id="MF_00454">
    <property type="entry name" value="FluC"/>
    <property type="match status" value="1"/>
</dbReference>
<evidence type="ECO:0000313" key="14">
    <source>
        <dbReference type="Proteomes" id="UP000248714"/>
    </source>
</evidence>
<evidence type="ECO:0000256" key="10">
    <source>
        <dbReference type="HAMAP-Rule" id="MF_00454"/>
    </source>
</evidence>
<evidence type="ECO:0000256" key="4">
    <source>
        <dbReference type="ARBA" id="ARBA00022989"/>
    </source>
</evidence>
<dbReference type="EMBL" id="QGHB01000016">
    <property type="protein sequence ID" value="PWK81794.1"/>
    <property type="molecule type" value="Genomic_DNA"/>
</dbReference>
<feature type="binding site" evidence="10">
    <location>
        <position position="91"/>
    </location>
    <ligand>
        <name>Na(+)</name>
        <dbReference type="ChEBI" id="CHEBI:29101"/>
        <note>structural</note>
    </ligand>
</feature>
<evidence type="ECO:0000313" key="11">
    <source>
        <dbReference type="EMBL" id="PWK81794.1"/>
    </source>
</evidence>
<keyword evidence="5 10" id="KW-0472">Membrane</keyword>
<sequence length="126" mass="13178">MSTLPNQPDPIDPDVDLHVPAQRQELHLPFVALVSLGGGLGGVARYGLSSAVPGAWGLFMINLLGSFLIGVLMGLVPKPLVRAFFGVGLLGGFTTFSSYAASWSWALLATPVCAVLAAFLGLRVTR</sequence>
<keyword evidence="4 10" id="KW-1133">Transmembrane helix</keyword>
<evidence type="ECO:0000256" key="3">
    <source>
        <dbReference type="ARBA" id="ARBA00022692"/>
    </source>
</evidence>
<dbReference type="GO" id="GO:0046872">
    <property type="term" value="F:metal ion binding"/>
    <property type="evidence" value="ECO:0007669"/>
    <property type="project" value="UniProtKB-KW"/>
</dbReference>
<name>A0A316HNA6_9PSEU</name>